<reference evidence="1 2" key="1">
    <citation type="submission" date="2018-11" db="EMBL/GenBank/DDBJ databases">
        <title>Sequencing the genomes of 1000 actinobacteria strains.</title>
        <authorList>
            <person name="Klenk H.-P."/>
        </authorList>
    </citation>
    <scope>NUCLEOTIDE SEQUENCE [LARGE SCALE GENOMIC DNA]</scope>
    <source>
        <strain evidence="1 2">DSM 44231</strain>
    </source>
</reference>
<evidence type="ECO:0008006" key="3">
    <source>
        <dbReference type="Google" id="ProtNLM"/>
    </source>
</evidence>
<accession>A0A3N1HCY1</accession>
<dbReference type="Proteomes" id="UP000268727">
    <property type="component" value="Unassembled WGS sequence"/>
</dbReference>
<dbReference type="EMBL" id="RJKM01000001">
    <property type="protein sequence ID" value="ROP40374.1"/>
    <property type="molecule type" value="Genomic_DNA"/>
</dbReference>
<proteinExistence type="predicted"/>
<gene>
    <name evidence="1" type="ORF">EDD40_5782</name>
</gene>
<evidence type="ECO:0000313" key="1">
    <source>
        <dbReference type="EMBL" id="ROP40374.1"/>
    </source>
</evidence>
<keyword evidence="2" id="KW-1185">Reference proteome</keyword>
<sequence length="133" mass="14110">MEGLLAGISGMGTAVAEFRAATAAGFTISARGGDVLVRAIDRMVQQSDRLAFEADRLSLEPPLGTTPAARVYKPFLATISSDPDQGFKTALTRFRADLIEMKTQVTKAMEHYRTTDQDAEDGVTAAGGPMLSA</sequence>
<comment type="caution">
    <text evidence="1">The sequence shown here is derived from an EMBL/GenBank/DDBJ whole genome shotgun (WGS) entry which is preliminary data.</text>
</comment>
<dbReference type="AlphaFoldDB" id="A0A3N1HCY1"/>
<evidence type="ECO:0000313" key="2">
    <source>
        <dbReference type="Proteomes" id="UP000268727"/>
    </source>
</evidence>
<name>A0A3N1HCY1_9PSEU</name>
<protein>
    <recommendedName>
        <fullName evidence="3">Excreted virulence factor EspC (Type VII ESX diderm)</fullName>
    </recommendedName>
</protein>
<organism evidence="1 2">
    <name type="scientific">Saccharothrix texasensis</name>
    <dbReference type="NCBI Taxonomy" id="103734"/>
    <lineage>
        <taxon>Bacteria</taxon>
        <taxon>Bacillati</taxon>
        <taxon>Actinomycetota</taxon>
        <taxon>Actinomycetes</taxon>
        <taxon>Pseudonocardiales</taxon>
        <taxon>Pseudonocardiaceae</taxon>
        <taxon>Saccharothrix</taxon>
    </lineage>
</organism>